<protein>
    <submittedName>
        <fullName evidence="2">Uncharacterized protein</fullName>
    </submittedName>
</protein>
<dbReference type="Proteomes" id="UP001634394">
    <property type="component" value="Unassembled WGS sequence"/>
</dbReference>
<proteinExistence type="predicted"/>
<comment type="caution">
    <text evidence="2">The sequence shown here is derived from an EMBL/GenBank/DDBJ whole genome shotgun (WGS) entry which is preliminary data.</text>
</comment>
<dbReference type="EMBL" id="JBJQND010000014">
    <property type="protein sequence ID" value="KAL3854864.1"/>
    <property type="molecule type" value="Genomic_DNA"/>
</dbReference>
<evidence type="ECO:0000313" key="2">
    <source>
        <dbReference type="EMBL" id="KAL3854864.1"/>
    </source>
</evidence>
<evidence type="ECO:0000313" key="3">
    <source>
        <dbReference type="Proteomes" id="UP001634394"/>
    </source>
</evidence>
<feature type="non-terminal residue" evidence="2">
    <location>
        <position position="83"/>
    </location>
</feature>
<accession>A0ABD3UZK6</accession>
<feature type="compositionally biased region" description="Low complexity" evidence="1">
    <location>
        <begin position="60"/>
        <end position="74"/>
    </location>
</feature>
<keyword evidence="3" id="KW-1185">Reference proteome</keyword>
<reference evidence="2 3" key="1">
    <citation type="submission" date="2024-11" db="EMBL/GenBank/DDBJ databases">
        <title>Chromosome-level genome assembly of the freshwater bivalve Anodonta woodiana.</title>
        <authorList>
            <person name="Chen X."/>
        </authorList>
    </citation>
    <scope>NUCLEOTIDE SEQUENCE [LARGE SCALE GENOMIC DNA]</scope>
    <source>
        <strain evidence="2">MN2024</strain>
        <tissue evidence="2">Gills</tissue>
    </source>
</reference>
<gene>
    <name evidence="2" type="ORF">ACJMK2_014103</name>
</gene>
<name>A0ABD3UZK6_SINWO</name>
<organism evidence="2 3">
    <name type="scientific">Sinanodonta woodiana</name>
    <name type="common">Chinese pond mussel</name>
    <name type="synonym">Anodonta woodiana</name>
    <dbReference type="NCBI Taxonomy" id="1069815"/>
    <lineage>
        <taxon>Eukaryota</taxon>
        <taxon>Metazoa</taxon>
        <taxon>Spiralia</taxon>
        <taxon>Lophotrochozoa</taxon>
        <taxon>Mollusca</taxon>
        <taxon>Bivalvia</taxon>
        <taxon>Autobranchia</taxon>
        <taxon>Heteroconchia</taxon>
        <taxon>Palaeoheterodonta</taxon>
        <taxon>Unionida</taxon>
        <taxon>Unionoidea</taxon>
        <taxon>Unionidae</taxon>
        <taxon>Unioninae</taxon>
        <taxon>Sinanodonta</taxon>
    </lineage>
</organism>
<dbReference type="AlphaFoldDB" id="A0ABD3UZK6"/>
<sequence length="83" mass="9031">MSPWSSVPCPHSQSDAAAHVQTKWFLFKRLKVLHHIEQTFLFPSAPPDQAGTVAQRTPLSPSISDRASSSPAMSVLDCNVDDA</sequence>
<evidence type="ECO:0000256" key="1">
    <source>
        <dbReference type="SAM" id="MobiDB-lite"/>
    </source>
</evidence>
<feature type="region of interest" description="Disordered" evidence="1">
    <location>
        <begin position="45"/>
        <end position="74"/>
    </location>
</feature>